<feature type="domain" description="Protein kinase" evidence="7">
    <location>
        <begin position="1153"/>
        <end position="1539"/>
    </location>
</feature>
<dbReference type="SMART" id="SM00487">
    <property type="entry name" value="DEXDc"/>
    <property type="match status" value="1"/>
</dbReference>
<feature type="coiled-coil region" evidence="5">
    <location>
        <begin position="2161"/>
        <end position="2195"/>
    </location>
</feature>
<keyword evidence="11" id="KW-0808">Transferase</keyword>
<dbReference type="GO" id="GO:0031297">
    <property type="term" value="P:replication fork processing"/>
    <property type="evidence" value="ECO:0007669"/>
    <property type="project" value="TreeGrafter"/>
</dbReference>
<dbReference type="VEuPathDB" id="TriTrypDB:LdCL_110005500"/>
<evidence type="ECO:0000256" key="6">
    <source>
        <dbReference type="SAM" id="MobiDB-lite"/>
    </source>
</evidence>
<dbReference type="Gene3D" id="1.10.510.10">
    <property type="entry name" value="Transferase(Phosphotransferase) domain 1"/>
    <property type="match status" value="1"/>
</dbReference>
<dbReference type="PROSITE" id="PS51192">
    <property type="entry name" value="HELICASE_ATP_BIND_1"/>
    <property type="match status" value="1"/>
</dbReference>
<dbReference type="SUPFAM" id="SSF52540">
    <property type="entry name" value="P-loop containing nucleoside triphosphate hydrolases"/>
    <property type="match status" value="2"/>
</dbReference>
<dbReference type="VEuPathDB" id="TriTrypDB:LDHU3_11.0080"/>
<dbReference type="InterPro" id="IPR027417">
    <property type="entry name" value="P-loop_NTPase"/>
</dbReference>
<dbReference type="InterPro" id="IPR000237">
    <property type="entry name" value="GRIP_dom"/>
</dbReference>
<feature type="region of interest" description="Disordered" evidence="6">
    <location>
        <begin position="1232"/>
        <end position="1316"/>
    </location>
</feature>
<dbReference type="SUPFAM" id="SSF54495">
    <property type="entry name" value="UBC-like"/>
    <property type="match status" value="1"/>
</dbReference>
<comment type="caution">
    <text evidence="11">The sequence shown here is derived from an EMBL/GenBank/DDBJ whole genome shotgun (WGS) entry which is preliminary data.</text>
</comment>
<dbReference type="GO" id="GO:0005524">
    <property type="term" value="F:ATP binding"/>
    <property type="evidence" value="ECO:0007669"/>
    <property type="project" value="UniProtKB-KW"/>
</dbReference>
<dbReference type="VEuPathDB" id="TriTrypDB:LDHU3_11.0070"/>
<dbReference type="SMART" id="SM00490">
    <property type="entry name" value="HELICc"/>
    <property type="match status" value="1"/>
</dbReference>
<dbReference type="InterPro" id="IPR008271">
    <property type="entry name" value="Ser/Thr_kinase_AS"/>
</dbReference>
<dbReference type="VEuPathDB" id="TriTrypDB:LDHU3_11.0060"/>
<evidence type="ECO:0000256" key="2">
    <source>
        <dbReference type="ARBA" id="ARBA00022801"/>
    </source>
</evidence>
<keyword evidence="2" id="KW-0378">Hydrolase</keyword>
<evidence type="ECO:0000256" key="4">
    <source>
        <dbReference type="ARBA" id="ARBA00022840"/>
    </source>
</evidence>
<reference evidence="12" key="1">
    <citation type="submission" date="2019-02" db="EMBL/GenBank/DDBJ databases">
        <title>FDA dAtabase for Regulatory Grade micrObial Sequences (FDA-ARGOS): Supporting development and validation of Infectious Disease Dx tests.</title>
        <authorList>
            <person name="Duncan R."/>
            <person name="Fisher C."/>
            <person name="Tallon L."/>
            <person name="Sadzewicz L."/>
            <person name="Sengamalay N."/>
            <person name="Ott S."/>
            <person name="Godinez A."/>
            <person name="Nagaraj S."/>
            <person name="Vavikolanu K."/>
            <person name="Vyas G."/>
            <person name="Nadendla S."/>
            <person name="Aluvathingal J."/>
            <person name="Sichtig H."/>
        </authorList>
    </citation>
    <scope>NUCLEOTIDE SEQUENCE [LARGE SCALE GENOMIC DNA]</scope>
    <source>
        <strain evidence="12">FDAARGOS_360</strain>
    </source>
</reference>
<evidence type="ECO:0000259" key="9">
    <source>
        <dbReference type="PROSITE" id="PS51192"/>
    </source>
</evidence>
<feature type="compositionally biased region" description="Basic and acidic residues" evidence="6">
    <location>
        <begin position="1298"/>
        <end position="1311"/>
    </location>
</feature>
<dbReference type="InterPro" id="IPR014001">
    <property type="entry name" value="Helicase_ATP-bd"/>
</dbReference>
<evidence type="ECO:0000313" key="11">
    <source>
        <dbReference type="EMBL" id="TPP39795.1"/>
    </source>
</evidence>
<accession>A0A504WWR3</accession>
<feature type="region of interest" description="Disordered" evidence="6">
    <location>
        <begin position="2319"/>
        <end position="2362"/>
    </location>
</feature>
<dbReference type="CDD" id="cd00085">
    <property type="entry name" value="HNHc"/>
    <property type="match status" value="1"/>
</dbReference>
<feature type="domain" description="Helicase C-terminal" evidence="10">
    <location>
        <begin position="450"/>
        <end position="606"/>
    </location>
</feature>
<feature type="region of interest" description="Disordered" evidence="6">
    <location>
        <begin position="4774"/>
        <end position="4816"/>
    </location>
</feature>
<dbReference type="InterPro" id="IPR001650">
    <property type="entry name" value="Helicase_C-like"/>
</dbReference>
<dbReference type="CDD" id="cd18010">
    <property type="entry name" value="DEXHc_HARP_SMARCAL1"/>
    <property type="match status" value="1"/>
</dbReference>
<sequence length="4962" mass="547528">MEALLPVETCFRCGHRYAFRLSRFGCVFSCACDECIDVLKVAAAFSAAVRGRTAAVPFVPVMLSPSCELTFSMKMVSVEVDFVRDRVSAHFRNFHDAEVAQIAFSLSLALREQLARSGVVLTGPAPVIDQLTEELLESAQDPALPFFVNPPPPGLRKAVAGILSCAVPETRLDRIPHLLRRAMKAHQVEGVRTALRWGGRILFADDMGVGKTMQALATVAALEAYPLLIVCPSALKLMWADLIEQYLHEQVSVEEMHPIHGANDALSIDSQPKVVLVSYHMAAVLEKQLQARSWKCLLCDESHLLHTNVSGADATYTRVVVAIGKRAPHCLLLSGTPATDNPFDLFNQIDTLRPNLLGESRFEFAMRYCQLTFSPYLQVGESTRRVEFSSLLRSCCMLRRLKEDVLELPRKSRVVMRVAHRIGPHSGARCSGEAPYQERYANSWKANWNGIAEAVEHCCSKYDRVVLLAHHIELIDSLVQWARDHCKRAVRIDGRVPVQQRGDLLHAFHRGEARIAVIGITACAVGISLAPAQCAVFCELPPDAAWMRQAEDRLHRPGQRDEVVVYYLLGLHSQFDAELFSRLCRSLSEAEESRGATLQLKPASNAQTHGSVQPTAEPLLFCISKNTGRIHVRASRSTGFYTTFPWHEARQCVQKRQDLVWQQLDTFLESVARLSPFHRRQLVLCQAWLPPVFQWKSSGVAASAPRRRNRYAKTLTVGWGVWWEVRRLYFPTRYYFGPLTAAANNEYEAGCLNCAASLPQLDRGAYIFVPGAICGAANGDSELFCSGKCRLSFFIRRSGGAIRRSVAGVDKSVCSHCHVDCETLCTSVAAAAGRRERVAVIGKLHPQLLQFPALCEKVVSNPIPGNFWHVDHVVPVAWGGGEATLDNLQTLCNDEIKDEIDIIVNTYENVRVSGKSAAHYRVLVPLTSESHPSRRVTLEIRVVPGYPYVAPAINLLFPPGVQPGCEGTLSEYEVKQMAKEVLNNIQPCLPSGMPCMMQIVSTVAAIVECSIDPPSQQQNGKAQGEPKVLSAGQSSSLTPVPLKAKEALKLSLFAFHLLKKCCHMKNPESNEEAASNFDWLVKYLLDSVSIFPEAARSFFPWNGISFSRAFAANIESALALPPDQQGLPKWLWEDEGRNLRIQQGSEGRYRNEFIQQRLLGTGGFAPVYVCRKKIDGRLYAIKKIAMTEAQSEKVLREVQTLAALNHKNIVRYYDAWVEDGCDEDLREFVDTDAEDEEDEKMKHGGKMLSPQSRAVARASLSSDTDCTSSLYSSSVEKSSSADTSEEDHESGESCSDSGDARSDVKMHEPKGRRPSMNFQTLYIQMELCSARSLRHLIDESDSSDSGGIFSSANGEKVAVSILRQLLSVTAHTHRERIVHRDLKPENVLFEMESNHNSEAGTIRVADFGLARVMSGVKRITSVLDVDEVNTPTNLVSANYPTGNCGSVLYCAPEQEKGLEYDYKVDEFSIGMIAFEMWLAIAGKGFRERFTIMGEVWRTGKLPQWFARWNPTMADIIEKLLEPDPRRRTTCEAVLSTAELPGDPADLTSALDTVDRYGERIAGRIIQKIQRIGSEFRKPSRAFRDDAQFVGSSQCTDVVQAVQVIGMLHGAVPVALFDPTVAMNPKLAEMNVDCVVDSSGRSFAYSALPYFATASFLGMQENSAIGSFYQFYHRARSYVIFTTPLPHHGVFNECVLEPLLSLCHLLAFTETTEPMEVIVSHVDWLKTVFPAEIGTRSPPPALCHLRSEILTADQVGHAISSITESLCAAGLLLCDERDEYIKKFTMAVVDVINTFAKHMNTHLTLVMDPALQPSDLLVARKALETGIIFECRSTRGAVPLAFGCFLDNFTTNCTVVNPDISAFSVVVDVQHLLNVGKHVHVTWRENLLLDGVAAKRHDLYSLTQLPHVVEAAIQLWKGNIRACIRADTDARALARALKAKQIRWLLVDGKRIVAVSTNQQGKVSGHGGDIALDDLRQTVRSLSVKEKSTSSANIDVQFLSGKVETRTADKIVELFSTMMTPPPSTVVVVNTDVKRIHECLEQFNESAPDSPPETLAEPTLARWMKANAAASSQQQLLFAGGKMDRFFKKSSSEAAQAKEEVELLQQKIKTMGELESQLAAYHVAGEASGGELTPEIRAAVQAALRGIVAKHAEEMGACKQQVAAAQATLSTKETTIAELMQELEAVKAVYLESQQRFAEEMQSVTNHHEKEMAHLRCQPESLQELEDLKSRFQEQQKEIASLENHSLQNAQIMSVLQQDLASSAEKNESLIQEVRSLQESLETLKQKQAIWKEKVMQMKAKDDETIKQLQSELALMRESSLEMNHSPPVAEPPAISQPGTSATAATLDRGSTSASKPTLSPPEEHLYKLSIQLEEEPINSRQFQEQLAIWKQKVNQMKVHDTRTIEALQAECDHLRHQLAAGVDEQAQAHEALRAELAAAQSERDNAAQQAQQHAEELEQLRHQLAAAAEEQAQAHEALRAELAAAQSERDNAAQQAQQHAEELEQLRHQLAAGADEQAHAHEALRAELAAAQSERDNAAQQAQRHAEELEQLRHQLAAGVDEQAQAHEALRAELAAAQSERDNAAQQAQRHAEELEQLRHQLAAAADEQAQAHEALRAELAAAQSERDNAAQQAQRHAEELEQLRHQLAAAADEQAQAHEALRAELAAAQSERDNAAQQAQRHAEELEQLRHQLAAGVDEQAQAHEALRAELAAAQSERDNAAQQAQRHAEELEQLRHQLAAGADEQAHAHEALRAELAAAQSERDNAAQQAQRHAEELEQLRHQLAAGVDEQAQAHEALRAELAAAQSERDNAAQQAQRHAEELEQLRHQLAAAAEEQAQAHEALRAELAAAQSERDNAAQQAQRHAEELEQLRHQLAAGVDEQAQAHEALRAELAAAQSERDNAAQQAQRHAEELEQLRHQLAAAAEEQAQAHEALRAELAAAQSERDNAAQQAQRHAEELEQLRHQLAAAADEQAQAHEALRAELAAAQSERDNAAQQAQRHAEELEQLRHQLAAGVDEQAQAHEALRAELAAAQSERDNAAQQAQRHAEDAACVRQELGAKAAQLEQLEASLLSWKEKQAQAHEALRAELAAAQSERDNAAQQAQRHAEDAACVRQELGAKAAQLEQLEASLLSWKEKVKASKAQDAQRIALQEEELEQLRHQLAAGVDEQAQAHEALRAELAAAQSERDNAAQQAQRHAEELEQLRHQLAAAAEEQAQAHEALRAELAAAQSERDNAAQQAQRHAEELEQLRHQLAAAAEEQAQAHEALRAELAAAQSERDNAAQQAQRHAEELEQLRHQLAAGVDEQAQAHEALRAELAAAQSERDNAAQQAQRHAEELEQLRHQLAAAAEEQAQAHEALRAELAAAQSERDNAAQQAQRHAEELEQLRHQLAAAAEEQAQAHEALRAELAAAQSERDNAAQQAQRHAEELEQLRHQLAAGVDEQAQAHEALRAELAAAQSERDNAAQQAQRHAEDAACVRQELGAKAAQLEQLEASLLSWKEKQAQAHEALRAELAAAQSERDNAAQQAQRHAEDAACVRQELGAKAAQLEQLEASLLSWKEKVKASKAQDAQRIALQEEELEQLRHQLAAGVDEQAQAHEALRAELAAAQSERDNAAQQAQRHAEELEQLRHQLAAAAEEQAQAHEALRAELAAAQSERDNAAQQAQRHAEELEQLRHQLAAAADEQAQAHEALRAELAAAQSERDNAAQQAQRHAEELEQLRHQLAAGQAQAHEALRAELAAAQSERDNAAQQAQRHAEDAACVRQELGAKAAQLEQLEASLLSWKEKVKASKDQDAQRIALQEEELEQLRHQLAAAAEEQAQAHEALRAELAAAQSERDNAAQQAQRHAEELEQLRHQLAAAAEEQAQAHEALRAELAAAQSERDNAAQQAQRHAEELEQLRHQLAAAADEQAQAHEALRAELAAAQSERDNAAQQAQRHAEELEQLRHQLAAGVDEQAQAHEALRAELAAAQSERDNAAQQAQRHAEDAACVRQELGAKAAQLEQLEASLLSWKKQAQAHEALRAELAAAQSERDNAAQQAQRHAEDAACVRQELGAKAAQLEQLEASLLSWKEKQAQAHEALRAELAAAQSERDNAAQQAQRHAEELEQLRHQLAAGADEQAHAHEALRAELAAAQSERDNAAQQAQRHAEELEQLRHQLAAGVDEQAQAHEALRAELAAAQSERDNAAQQAQRHAEELEQLRHQLAAAAEEQAQAHEALRAELAAAQSERDNAAQQAQRHAEELEQLRHQLAAGVDEQAQAHEALRAELAAAQSERDNAAQQAQRHAEELEQLRHQLAAAAEEQAQAHEALRAELAAAQSERDNAAQQAQRHAEELEQLRHQLAAAADEQAQAHEALRAELAAAQSERDNAAQQAQRHAEDAACVRQELGAKAAQLEQLEASLLSWKEKVKSAKLMDSERILRLSEERDGWQREAARVSEAVRMLCASAKICSNAGSPTEWSESLCEAVKDGQAALVCLSFELWTESTWAGIQGFKEQLTAYLGARASAAKEAAERVEALEAEVLRLKESEASLSARCENTEAHARSVEEDLKRASTQAERVSELEQETSDLRTRCNLLRKELQRQREAMQRDRSQPHETANSEAAASPITENASAVQSVLLAAAGCVSERDVVTFVDSRGSQGGSLKLSKLGAEQLIKENAELKRENAHNNTVIAQYIRELEGYKANERVQLSIEYLRNIVQQYLCAAEDLRPKMIPAICTALMVKRDLQKEKQQELAAIWGSEVQGDARFPKRRRAAQKKGLGAVEDNDDVDPAALSDIGSDAGSITSKHSDTAKKETRKTVKKESTDYRLHCFVEPGTELNAVRTVFEAYEPKVEIRTAQKGNLLNKSQFAVLTFRNKAMALHAVKKLDGTNQRDLLGVSSLKLNLMLTRQQSKIARKTFNRKIRHEKERNQLMEAQEDMAFIRNFLKQHSGAKKGKQDGKMLSLS</sequence>
<dbReference type="VEuPathDB" id="TriTrypDB:LdBPK_110050.1"/>
<feature type="coiled-coil region" evidence="5">
    <location>
        <begin position="2404"/>
        <end position="4429"/>
    </location>
</feature>
<protein>
    <submittedName>
        <fullName evidence="11">Protein kinase domain family protein</fullName>
    </submittedName>
</protein>
<feature type="coiled-coil region" evidence="5">
    <location>
        <begin position="2221"/>
        <end position="2300"/>
    </location>
</feature>
<evidence type="ECO:0000256" key="3">
    <source>
        <dbReference type="ARBA" id="ARBA00022806"/>
    </source>
</evidence>
<feature type="compositionally biased region" description="Low complexity" evidence="6">
    <location>
        <begin position="1259"/>
        <end position="1282"/>
    </location>
</feature>
<dbReference type="PROSITE" id="PS51194">
    <property type="entry name" value="HELICASE_CTER"/>
    <property type="match status" value="1"/>
</dbReference>
<dbReference type="Pfam" id="PF00176">
    <property type="entry name" value="SNF2-rel_dom"/>
    <property type="match status" value="1"/>
</dbReference>
<dbReference type="GO" id="GO:0016787">
    <property type="term" value="F:hydrolase activity"/>
    <property type="evidence" value="ECO:0007669"/>
    <property type="project" value="UniProtKB-KW"/>
</dbReference>
<dbReference type="InterPro" id="IPR000330">
    <property type="entry name" value="SNF2_N"/>
</dbReference>
<dbReference type="InterPro" id="IPR016135">
    <property type="entry name" value="UBQ-conjugating_enzyme/RWD"/>
</dbReference>
<dbReference type="InterPro" id="IPR038718">
    <property type="entry name" value="SNF2-like_sf"/>
</dbReference>
<evidence type="ECO:0000256" key="5">
    <source>
        <dbReference type="SAM" id="Coils"/>
    </source>
</evidence>
<dbReference type="GO" id="GO:0004672">
    <property type="term" value="F:protein kinase activity"/>
    <property type="evidence" value="ECO:0007669"/>
    <property type="project" value="InterPro"/>
</dbReference>
<dbReference type="Pfam" id="PF01465">
    <property type="entry name" value="GRIP"/>
    <property type="match status" value="1"/>
</dbReference>
<evidence type="ECO:0000259" key="8">
    <source>
        <dbReference type="PROSITE" id="PS50908"/>
    </source>
</evidence>
<dbReference type="VEuPathDB" id="TriTrypDB:LdBPK_110080.1"/>
<dbReference type="EMBL" id="RHLD01000048">
    <property type="protein sequence ID" value="TPP39795.1"/>
    <property type="molecule type" value="Genomic_DNA"/>
</dbReference>
<dbReference type="GO" id="GO:0006281">
    <property type="term" value="P:DNA repair"/>
    <property type="evidence" value="ECO:0007669"/>
    <property type="project" value="TreeGrafter"/>
</dbReference>
<dbReference type="VEuPathDB" id="TriTrypDB:LdCL_110005700"/>
<dbReference type="PROSITE" id="PS50908">
    <property type="entry name" value="RWD"/>
    <property type="match status" value="1"/>
</dbReference>
<dbReference type="Gene3D" id="3.30.200.20">
    <property type="entry name" value="Phosphorylase Kinase, domain 1"/>
    <property type="match status" value="1"/>
</dbReference>
<organism evidence="11 12">
    <name type="scientific">Leishmania donovani</name>
    <dbReference type="NCBI Taxonomy" id="5661"/>
    <lineage>
        <taxon>Eukaryota</taxon>
        <taxon>Discoba</taxon>
        <taxon>Euglenozoa</taxon>
        <taxon>Kinetoplastea</taxon>
        <taxon>Metakinetoplastina</taxon>
        <taxon>Trypanosomatida</taxon>
        <taxon>Trypanosomatidae</taxon>
        <taxon>Leishmaniinae</taxon>
        <taxon>Leishmania</taxon>
    </lineage>
</organism>
<dbReference type="PROSITE" id="PS50011">
    <property type="entry name" value="PROTEIN_KINASE_DOM"/>
    <property type="match status" value="1"/>
</dbReference>
<evidence type="ECO:0000256" key="1">
    <source>
        <dbReference type="ARBA" id="ARBA00022741"/>
    </source>
</evidence>
<dbReference type="VEuPathDB" id="TriTrypDB:LdCL_110005400"/>
<dbReference type="Gene3D" id="3.40.50.10810">
    <property type="entry name" value="Tandem AAA-ATPase domain"/>
    <property type="match status" value="1"/>
</dbReference>
<dbReference type="VEuPathDB" id="TriTrypDB:LdCL_110005600"/>
<keyword evidence="4" id="KW-0067">ATP-binding</keyword>
<dbReference type="GO" id="GO:0004386">
    <property type="term" value="F:helicase activity"/>
    <property type="evidence" value="ECO:0007669"/>
    <property type="project" value="UniProtKB-KW"/>
</dbReference>
<feature type="compositionally biased region" description="Basic and acidic residues" evidence="6">
    <location>
        <begin position="4804"/>
        <end position="4816"/>
    </location>
</feature>
<evidence type="ECO:0000259" key="10">
    <source>
        <dbReference type="PROSITE" id="PS51194"/>
    </source>
</evidence>
<dbReference type="InterPro" id="IPR003615">
    <property type="entry name" value="HNH_nuc"/>
</dbReference>
<feature type="domain" description="Helicase ATP-binding" evidence="9">
    <location>
        <begin position="192"/>
        <end position="355"/>
    </location>
</feature>
<keyword evidence="1" id="KW-0547">Nucleotide-binding</keyword>
<dbReference type="GO" id="GO:0043596">
    <property type="term" value="C:nuclear replication fork"/>
    <property type="evidence" value="ECO:0007669"/>
    <property type="project" value="TreeGrafter"/>
</dbReference>
<feature type="compositionally biased region" description="Basic and acidic residues" evidence="6">
    <location>
        <begin position="4598"/>
        <end position="4610"/>
    </location>
</feature>
<dbReference type="Proteomes" id="UP000318821">
    <property type="component" value="Unassembled WGS sequence"/>
</dbReference>
<dbReference type="SMART" id="SM00220">
    <property type="entry name" value="S_TKc"/>
    <property type="match status" value="1"/>
</dbReference>
<dbReference type="VEuPathDB" id="TriTrypDB:LDHU3_11.0090"/>
<dbReference type="Gene3D" id="3.40.50.300">
    <property type="entry name" value="P-loop containing nucleotide triphosphate hydrolases"/>
    <property type="match status" value="1"/>
</dbReference>
<proteinExistence type="predicted"/>
<dbReference type="FunFam" id="1.10.510.10:FF:001895">
    <property type="entry name" value="eIF-2 alpha kinase"/>
    <property type="match status" value="1"/>
</dbReference>
<dbReference type="CDD" id="cd13996">
    <property type="entry name" value="STKc_EIF2AK"/>
    <property type="match status" value="1"/>
</dbReference>
<gene>
    <name evidence="11" type="ORF">CGC20_30620</name>
</gene>
<dbReference type="Pfam" id="PF05773">
    <property type="entry name" value="RWD"/>
    <property type="match status" value="1"/>
</dbReference>
<feature type="compositionally biased region" description="Polar residues" evidence="6">
    <location>
        <begin position="4611"/>
        <end position="4622"/>
    </location>
</feature>
<dbReference type="PANTHER" id="PTHR45766">
    <property type="entry name" value="DNA ANNEALING HELICASE AND ENDONUCLEASE ZRANB3 FAMILY MEMBER"/>
    <property type="match status" value="1"/>
</dbReference>
<name>A0A504WWR3_LEIDO</name>
<dbReference type="FunFam" id="3.30.200.20:FF:001010">
    <property type="entry name" value="eIF-2 alpha kinase"/>
    <property type="match status" value="1"/>
</dbReference>
<feature type="domain" description="RWD" evidence="8">
    <location>
        <begin position="898"/>
        <end position="1010"/>
    </location>
</feature>
<keyword evidence="5" id="KW-0175">Coiled coil</keyword>
<dbReference type="InterPro" id="IPR011009">
    <property type="entry name" value="Kinase-like_dom_sf"/>
</dbReference>
<feature type="coiled-coil region" evidence="5">
    <location>
        <begin position="2086"/>
        <end position="2113"/>
    </location>
</feature>
<dbReference type="PROSITE" id="PS00108">
    <property type="entry name" value="PROTEIN_KINASE_ST"/>
    <property type="match status" value="1"/>
</dbReference>
<evidence type="ECO:0000313" key="12">
    <source>
        <dbReference type="Proteomes" id="UP000318821"/>
    </source>
</evidence>
<dbReference type="InterPro" id="IPR049730">
    <property type="entry name" value="SNF2/RAD54-like_C"/>
</dbReference>
<feature type="compositionally biased region" description="Polar residues" evidence="6">
    <location>
        <begin position="2336"/>
        <end position="2357"/>
    </location>
</feature>
<feature type="region of interest" description="Disordered" evidence="6">
    <location>
        <begin position="4598"/>
        <end position="4622"/>
    </location>
</feature>
<dbReference type="InterPro" id="IPR000719">
    <property type="entry name" value="Prot_kinase_dom"/>
</dbReference>
<dbReference type="Pfam" id="PF00271">
    <property type="entry name" value="Helicase_C"/>
    <property type="match status" value="1"/>
</dbReference>
<dbReference type="Pfam" id="PF00069">
    <property type="entry name" value="Pkinase"/>
    <property type="match status" value="2"/>
</dbReference>
<dbReference type="CDD" id="cd18793">
    <property type="entry name" value="SF2_C_SNF"/>
    <property type="match status" value="1"/>
</dbReference>
<evidence type="ECO:0000259" key="7">
    <source>
        <dbReference type="PROSITE" id="PS50011"/>
    </source>
</evidence>
<dbReference type="PANTHER" id="PTHR45766:SF3">
    <property type="entry name" value="DNA ANNEALING HELICASE AND ENDONUCLEASE ZRANB3"/>
    <property type="match status" value="1"/>
</dbReference>
<dbReference type="InterPro" id="IPR006575">
    <property type="entry name" value="RWD_dom"/>
</dbReference>
<dbReference type="VEuPathDB" id="TriTrypDB:LdBPK_110070.1"/>
<dbReference type="VEuPathDB" id="TriTrypDB:LdBPK_110060.1"/>
<keyword evidence="3" id="KW-0347">Helicase</keyword>
<dbReference type="GO" id="GO:0004520">
    <property type="term" value="F:DNA endonuclease activity"/>
    <property type="evidence" value="ECO:0007669"/>
    <property type="project" value="TreeGrafter"/>
</dbReference>
<dbReference type="SUPFAM" id="SSF56112">
    <property type="entry name" value="Protein kinase-like (PK-like)"/>
    <property type="match status" value="1"/>
</dbReference>
<keyword evidence="11" id="KW-0418">Kinase</keyword>